<reference evidence="3" key="2">
    <citation type="submission" date="2011-03" db="EMBL/GenBank/DDBJ databases">
        <title>The complete genome of Desulfobacca acetoxidans DSM 11109.</title>
        <authorList>
            <consortium name="US DOE Joint Genome Institute (JGI-PGF)"/>
            <person name="Lucas S."/>
            <person name="Copeland A."/>
            <person name="Lapidus A."/>
            <person name="Bruce D."/>
            <person name="Goodwin L."/>
            <person name="Pitluck S."/>
            <person name="Peters L."/>
            <person name="Kyrpides N."/>
            <person name="Mavromatis K."/>
            <person name="Ivanova N."/>
            <person name="Ovchinnikova G."/>
            <person name="Teshima H."/>
            <person name="Detter J.C."/>
            <person name="Han C."/>
            <person name="Land M."/>
            <person name="Hauser L."/>
            <person name="Markowitz V."/>
            <person name="Cheng J.-F."/>
            <person name="Hugenholtz P."/>
            <person name="Woyke T."/>
            <person name="Wu D."/>
            <person name="Spring S."/>
            <person name="Schueler E."/>
            <person name="Brambilla E."/>
            <person name="Klenk H.-P."/>
            <person name="Eisen J.A."/>
        </authorList>
    </citation>
    <scope>NUCLEOTIDE SEQUENCE [LARGE SCALE GENOMIC DNA]</scope>
    <source>
        <strain evidence="3">ATCC 700848 / DSM 11109 / ASRB2</strain>
    </source>
</reference>
<accession>F2NCQ3</accession>
<dbReference type="AlphaFoldDB" id="F2NCQ3"/>
<dbReference type="Proteomes" id="UP000000483">
    <property type="component" value="Chromosome"/>
</dbReference>
<evidence type="ECO:0000313" key="3">
    <source>
        <dbReference type="Proteomes" id="UP000000483"/>
    </source>
</evidence>
<evidence type="ECO:0000259" key="1">
    <source>
        <dbReference type="Pfam" id="PF12728"/>
    </source>
</evidence>
<proteinExistence type="predicted"/>
<dbReference type="NCBIfam" id="TIGR01764">
    <property type="entry name" value="excise"/>
    <property type="match status" value="1"/>
</dbReference>
<dbReference type="OrthoDB" id="7226381at2"/>
<evidence type="ECO:0000313" key="2">
    <source>
        <dbReference type="EMBL" id="AEB09334.1"/>
    </source>
</evidence>
<reference evidence="2 3" key="1">
    <citation type="journal article" date="2011" name="Stand. Genomic Sci.">
        <title>Complete genome sequence of the acetate-degrading sulfate reducer Desulfobacca acetoxidans type strain (ASRB2).</title>
        <authorList>
            <person name="Goker M."/>
            <person name="Teshima H."/>
            <person name="Lapidus A."/>
            <person name="Nolan M."/>
            <person name="Lucas S."/>
            <person name="Hammon N."/>
            <person name="Deshpande S."/>
            <person name="Cheng J.F."/>
            <person name="Tapia R."/>
            <person name="Han C."/>
            <person name="Goodwin L."/>
            <person name="Pitluck S."/>
            <person name="Huntemann M."/>
            <person name="Liolios K."/>
            <person name="Ivanova N."/>
            <person name="Pagani I."/>
            <person name="Mavromatis K."/>
            <person name="Ovchinikova G."/>
            <person name="Pati A."/>
            <person name="Chen A."/>
            <person name="Palaniappan K."/>
            <person name="Land M."/>
            <person name="Hauser L."/>
            <person name="Brambilla E.M."/>
            <person name="Rohde M."/>
            <person name="Spring S."/>
            <person name="Detter J.C."/>
            <person name="Woyke T."/>
            <person name="Bristow J."/>
            <person name="Eisen J.A."/>
            <person name="Markowitz V."/>
            <person name="Hugenholtz P."/>
            <person name="Kyrpides N.C."/>
            <person name="Klenk H.P."/>
        </authorList>
    </citation>
    <scope>NUCLEOTIDE SEQUENCE [LARGE SCALE GENOMIC DNA]</scope>
    <source>
        <strain evidence="3">ATCC 700848 / DSM 11109 / ASRB2</strain>
    </source>
</reference>
<keyword evidence="3" id="KW-1185">Reference proteome</keyword>
<feature type="domain" description="Helix-turn-helix" evidence="1">
    <location>
        <begin position="12"/>
        <end position="55"/>
    </location>
</feature>
<dbReference type="Pfam" id="PF12728">
    <property type="entry name" value="HTH_17"/>
    <property type="match status" value="1"/>
</dbReference>
<dbReference type="InterPro" id="IPR041657">
    <property type="entry name" value="HTH_17"/>
</dbReference>
<dbReference type="InterPro" id="IPR010093">
    <property type="entry name" value="SinI_DNA-bd"/>
</dbReference>
<protein>
    <submittedName>
        <fullName evidence="2">DNA binding domain protein, excisionase family</fullName>
    </submittedName>
</protein>
<dbReference type="GO" id="GO:0003677">
    <property type="term" value="F:DNA binding"/>
    <property type="evidence" value="ECO:0007669"/>
    <property type="project" value="InterPro"/>
</dbReference>
<sequence>MNTEILLKKRFFRPDEVAELLLISKRTIYRMIHDGRLDGVDKNRRPLRVPREAILSLFPVDAWAN</sequence>
<dbReference type="HOGENOM" id="CLU_2842566_0_0_7"/>
<organism evidence="2 3">
    <name type="scientific">Desulfobacca acetoxidans (strain ATCC 700848 / DSM 11109 / ASRB2)</name>
    <dbReference type="NCBI Taxonomy" id="880072"/>
    <lineage>
        <taxon>Bacteria</taxon>
        <taxon>Pseudomonadati</taxon>
        <taxon>Thermodesulfobacteriota</taxon>
        <taxon>Desulfobaccia</taxon>
        <taxon>Desulfobaccales</taxon>
        <taxon>Desulfobaccaceae</taxon>
        <taxon>Desulfobacca</taxon>
    </lineage>
</organism>
<dbReference type="EMBL" id="CP002629">
    <property type="protein sequence ID" value="AEB09334.1"/>
    <property type="molecule type" value="Genomic_DNA"/>
</dbReference>
<dbReference type="KEGG" id="dao:Desac_1479"/>
<gene>
    <name evidence="2" type="ordered locus">Desac_1479</name>
</gene>
<dbReference type="RefSeq" id="WP_013706444.1">
    <property type="nucleotide sequence ID" value="NC_015388.1"/>
</dbReference>
<name>F2NCQ3_DESAR</name>